<feature type="domain" description="POTRA" evidence="1">
    <location>
        <begin position="25"/>
        <end position="94"/>
    </location>
</feature>
<proteinExistence type="predicted"/>
<dbReference type="Proteomes" id="UP000238426">
    <property type="component" value="Unassembled WGS sequence"/>
</dbReference>
<dbReference type="OrthoDB" id="1490006at2"/>
<accession>A0A2T1NE08</accession>
<name>A0A2T1NE08_9FLAO</name>
<evidence type="ECO:0000313" key="2">
    <source>
        <dbReference type="EMBL" id="PSG90685.1"/>
    </source>
</evidence>
<dbReference type="GO" id="GO:0019867">
    <property type="term" value="C:outer membrane"/>
    <property type="evidence" value="ECO:0007669"/>
    <property type="project" value="InterPro"/>
</dbReference>
<gene>
    <name evidence="2" type="ORF">C7H52_05250</name>
</gene>
<evidence type="ECO:0000259" key="1">
    <source>
        <dbReference type="Pfam" id="PF07244"/>
    </source>
</evidence>
<reference evidence="2 3" key="1">
    <citation type="submission" date="2018-03" db="EMBL/GenBank/DDBJ databases">
        <title>Mesoflavibacter sp. HG37 and Mesoflavibacter sp. HG96 sp.nov., two marine bacteria isolated from seawater of Western Pacific Ocean.</title>
        <authorList>
            <person name="Cheng H."/>
            <person name="Wu Y.-H."/>
            <person name="Guo L.-L."/>
            <person name="Xu X.-W."/>
        </authorList>
    </citation>
    <scope>NUCLEOTIDE SEQUENCE [LARGE SCALE GENOMIC DNA]</scope>
    <source>
        <strain evidence="2 3">KCTC 32269</strain>
    </source>
</reference>
<dbReference type="Pfam" id="PF07244">
    <property type="entry name" value="POTRA"/>
    <property type="match status" value="1"/>
</dbReference>
<evidence type="ECO:0000313" key="3">
    <source>
        <dbReference type="Proteomes" id="UP000238426"/>
    </source>
</evidence>
<comment type="caution">
    <text evidence="2">The sequence shown here is derived from an EMBL/GenBank/DDBJ whole genome shotgun (WGS) entry which is preliminary data.</text>
</comment>
<dbReference type="Gene3D" id="3.10.20.310">
    <property type="entry name" value="membrane protein fhac"/>
    <property type="match status" value="1"/>
</dbReference>
<dbReference type="RefSeq" id="WP_106462826.1">
    <property type="nucleotide sequence ID" value="NZ_PXOQ01000007.1"/>
</dbReference>
<protein>
    <submittedName>
        <fullName evidence="2">Outer membrane protein assembly factor</fullName>
    </submittedName>
</protein>
<dbReference type="EMBL" id="PXOQ01000007">
    <property type="protein sequence ID" value="PSG90685.1"/>
    <property type="molecule type" value="Genomic_DNA"/>
</dbReference>
<organism evidence="2 3">
    <name type="scientific">Aurantibacter aestuarii</name>
    <dbReference type="NCBI Taxonomy" id="1266046"/>
    <lineage>
        <taxon>Bacteria</taxon>
        <taxon>Pseudomonadati</taxon>
        <taxon>Bacteroidota</taxon>
        <taxon>Flavobacteriia</taxon>
        <taxon>Flavobacteriales</taxon>
        <taxon>Flavobacteriaceae</taxon>
        <taxon>Aurantibacter</taxon>
    </lineage>
</organism>
<keyword evidence="3" id="KW-1185">Reference proteome</keyword>
<dbReference type="InterPro" id="IPR010827">
    <property type="entry name" value="BamA/TamA_POTRA"/>
</dbReference>
<dbReference type="AlphaFoldDB" id="A0A2T1NE08"/>
<sequence>MHIGRIILILGLFCYSMVQAQESMIADVKIQGNKKLKTGFILKIAKVKPGAVLDSALIEEDIKRLKRLPSVSHAYYQVFYSQNNAYNVFYNIEENFTIIPSVNVYTSNNDEFAYRLGLYEFNFLGRNITLGGYYQKDNFSSYGLNFRAPYLFSRKAGIAINVQDLNTREPVFFDETTADYRYQNKSLEVLGLYEFNFKHSIAFGGSLFNENYSYITGATNTAIPQQLDIDKHALKFIYEYNNLDYNYQCVTGFKSIFNGQYVGVNGNSQLPEFFIGWNDFLYFKKLGVRGNWANRLRVGLSSNADSPFSPFAVDNNLNIRGVGNTIDRGTGAIVLNTEYRYTLLEKDWFVMQSNTFIDAGSWRNPGGEFGDFGDADNIRINPGLGLRFIHKSIFNAIFRIDYGFGITKNDASGFVFGIGQYF</sequence>